<evidence type="ECO:0000256" key="11">
    <source>
        <dbReference type="ARBA" id="ARBA00034617"/>
    </source>
</evidence>
<protein>
    <recommendedName>
        <fullName evidence="12">DNA 3'-5' helicase</fullName>
        <ecNumber evidence="12">5.6.2.4</ecNumber>
    </recommendedName>
</protein>
<keyword evidence="19" id="KW-1185">Reference proteome</keyword>
<dbReference type="InterPro" id="IPR011335">
    <property type="entry name" value="Restrct_endonuc-II-like"/>
</dbReference>
<feature type="compositionally biased region" description="Basic and acidic residues" evidence="15">
    <location>
        <begin position="929"/>
        <end position="941"/>
    </location>
</feature>
<keyword evidence="10" id="KW-0413">Isomerase</keyword>
<feature type="binding site" evidence="14">
    <location>
        <begin position="26"/>
        <end position="33"/>
    </location>
    <ligand>
        <name>ATP</name>
        <dbReference type="ChEBI" id="CHEBI:30616"/>
    </ligand>
</feature>
<feature type="domain" description="UvrD-like helicase C-terminal" evidence="17">
    <location>
        <begin position="464"/>
        <end position="752"/>
    </location>
</feature>
<dbReference type="RefSeq" id="WP_012085831.1">
    <property type="nucleotide sequence ID" value="NC_009664.2"/>
</dbReference>
<dbReference type="InterPro" id="IPR000212">
    <property type="entry name" value="DNA_helicase_UvrD/REP"/>
</dbReference>
<dbReference type="GO" id="GO:0004527">
    <property type="term" value="F:exonuclease activity"/>
    <property type="evidence" value="ECO:0007669"/>
    <property type="project" value="UniProtKB-KW"/>
</dbReference>
<dbReference type="HOGENOM" id="CLU_001114_1_1_11"/>
<dbReference type="InterPro" id="IPR027417">
    <property type="entry name" value="P-loop_NTPase"/>
</dbReference>
<dbReference type="EMBL" id="CP000750">
    <property type="protein sequence ID" value="ABS05867.1"/>
    <property type="molecule type" value="Genomic_DNA"/>
</dbReference>
<dbReference type="EC" id="5.6.2.4" evidence="12"/>
<dbReference type="InterPro" id="IPR014016">
    <property type="entry name" value="UvrD-like_ATP-bd"/>
</dbReference>
<dbReference type="PROSITE" id="PS51217">
    <property type="entry name" value="UVRD_HELICASE_CTER"/>
    <property type="match status" value="1"/>
</dbReference>
<dbReference type="GO" id="GO:0005524">
    <property type="term" value="F:ATP binding"/>
    <property type="evidence" value="ECO:0007669"/>
    <property type="project" value="UniProtKB-UniRule"/>
</dbReference>
<dbReference type="GO" id="GO:0009338">
    <property type="term" value="C:exodeoxyribonuclease V complex"/>
    <property type="evidence" value="ECO:0007669"/>
    <property type="project" value="TreeGrafter"/>
</dbReference>
<dbReference type="Pfam" id="PF00580">
    <property type="entry name" value="UvrD-helicase"/>
    <property type="match status" value="1"/>
</dbReference>
<dbReference type="SUPFAM" id="SSF52980">
    <property type="entry name" value="Restriction endonuclease-like"/>
    <property type="match status" value="1"/>
</dbReference>
<comment type="catalytic activity">
    <reaction evidence="13">
        <text>ATP + H2O = ADP + phosphate + H(+)</text>
        <dbReference type="Rhea" id="RHEA:13065"/>
        <dbReference type="ChEBI" id="CHEBI:15377"/>
        <dbReference type="ChEBI" id="CHEBI:15378"/>
        <dbReference type="ChEBI" id="CHEBI:30616"/>
        <dbReference type="ChEBI" id="CHEBI:43474"/>
        <dbReference type="ChEBI" id="CHEBI:456216"/>
        <dbReference type="EC" id="5.6.2.4"/>
    </reaction>
</comment>
<evidence type="ECO:0000256" key="12">
    <source>
        <dbReference type="ARBA" id="ARBA00034808"/>
    </source>
</evidence>
<gene>
    <name evidence="18" type="ordered locus">Krad_4408</name>
</gene>
<dbReference type="InterPro" id="IPR014017">
    <property type="entry name" value="DNA_helicase_UvrD-like_C"/>
</dbReference>
<dbReference type="InterPro" id="IPR038726">
    <property type="entry name" value="PDDEXK_AddAB-type"/>
</dbReference>
<keyword evidence="5 14" id="KW-0347">Helicase</keyword>
<sequence>MNSAPQDQSARDRVRTSHAETLFVEAGAGTGKTTALVARVVHMVATGHLQHVGELAAITFTENAASELRSRIREGLEDAARGEHRGTTYEPQERDCCRTAAAALDDAAIGTLHGTAIRILQEAPLEAGLPPGFAVASATGGDELDDDAWEDFLADLLADPAVADHVTAAFTLGLSTSALRGTAATLAGAWDRLRSQPLRERPLPPVEAGDVLAPLRAVLAAADRWPEGDKLTTHLREVVHPFAQAVSAATDRWDVLALLGDVKLSSSGGRKPAWQQAGLDKAEVVDALAHAQRAVEDLRSAVGAATTKTLTARVQDWLLAEADRRRELGALSFHDLLVLARDLLRRNRDVRERLHAQWPVLLIDEFQDTDPLQVEIACLLAGDCGEEPPEQWQEIPVAPGRLFFVGDAKQSIYRFRGADVATFTAVGDLHERGRTGLAVNFRSVPGVLEAANHAFRTLIGADPAAGIAYADLHPARDGGADGVDVPVLLLGGDRDVPAGALRDLEAEHVADVIARAKAEGWPVEASTRHPDGTSTRGQRPAQYRDVTVLLPTRTPLASIERALEGRDIPYRVESRSLVWSTDAVRAVLALLQAVDSPADQVALLAALRQPGLACSDVDLVGWRAAGGRWSIHAAVPEGIDEQHPVAAALRTLRRWHEQRWWVPVNQLVEEVVRELRLVELTASQRRPRDHWRRLRFVVDQAREWCDRGGSGLTGFLSWTVRQQQDSADLVETVVPEPDDDAVRILTVHGSKGLEFPVTVVAGLNGSGRDDATVLWAPDGPLVRFRADVLEMPGWRQASQDEKAESEQEAIRLLYVALTRAQDHLVVGCYHKPSRTGGSRAQKLWELLADSGLARCESEPRAQRAAQGTAPATPFQVLVPEDEGRTARDLPDRAEFLEQRAALLAALHAAVATSATAVRQATAVPTSGPSREEEPAKEHDAPDTTAGDEAGVRPPRRTTRRRGAAVGTAVHRVLELADLRSPSREEVRRLAEAVCAAEQVPDSTGEVEQRAWSALTAPVVRDAADGGRTWREVYLVVDDGQRYLEGYVDLLAETSTGELVVVDYKTDRVRSAADVAAKEQHYAGQLDAYADALARVLGRRPDDTRLVFAQPGEQWVHGHAGTTT</sequence>
<dbReference type="GO" id="GO:0005829">
    <property type="term" value="C:cytosol"/>
    <property type="evidence" value="ECO:0007669"/>
    <property type="project" value="TreeGrafter"/>
</dbReference>
<feature type="compositionally biased region" description="Low complexity" evidence="15">
    <location>
        <begin position="914"/>
        <end position="923"/>
    </location>
</feature>
<dbReference type="GO" id="GO:0043138">
    <property type="term" value="F:3'-5' DNA helicase activity"/>
    <property type="evidence" value="ECO:0007669"/>
    <property type="project" value="UniProtKB-EC"/>
</dbReference>
<feature type="compositionally biased region" description="Basic residues" evidence="15">
    <location>
        <begin position="953"/>
        <end position="962"/>
    </location>
</feature>
<evidence type="ECO:0000313" key="18">
    <source>
        <dbReference type="EMBL" id="ABS05867.1"/>
    </source>
</evidence>
<feature type="region of interest" description="Disordered" evidence="15">
    <location>
        <begin position="914"/>
        <end position="964"/>
    </location>
</feature>
<organism evidence="18 19">
    <name type="scientific">Kineococcus radiotolerans (strain ATCC BAA-149 / DSM 14245 / SRS30216)</name>
    <dbReference type="NCBI Taxonomy" id="266940"/>
    <lineage>
        <taxon>Bacteria</taxon>
        <taxon>Bacillati</taxon>
        <taxon>Actinomycetota</taxon>
        <taxon>Actinomycetes</taxon>
        <taxon>Kineosporiales</taxon>
        <taxon>Kineosporiaceae</taxon>
        <taxon>Kineococcus</taxon>
    </lineage>
</organism>
<accession>A6WGC8</accession>
<dbReference type="STRING" id="266940.Krad_4408"/>
<evidence type="ECO:0000256" key="2">
    <source>
        <dbReference type="ARBA" id="ARBA00022741"/>
    </source>
</evidence>
<dbReference type="InterPro" id="IPR011604">
    <property type="entry name" value="PDDEXK-like_dom_sf"/>
</dbReference>
<evidence type="ECO:0000256" key="4">
    <source>
        <dbReference type="ARBA" id="ARBA00022801"/>
    </source>
</evidence>
<evidence type="ECO:0000256" key="14">
    <source>
        <dbReference type="PROSITE-ProRule" id="PRU00560"/>
    </source>
</evidence>
<name>A6WGC8_KINRD</name>
<dbReference type="Proteomes" id="UP000001116">
    <property type="component" value="Chromosome"/>
</dbReference>
<keyword evidence="4 14" id="KW-0378">Hydrolase</keyword>
<dbReference type="KEGG" id="kra:Krad_4408"/>
<dbReference type="GO" id="GO:0003677">
    <property type="term" value="F:DNA binding"/>
    <property type="evidence" value="ECO:0007669"/>
    <property type="project" value="UniProtKB-KW"/>
</dbReference>
<keyword evidence="6" id="KW-0269">Exonuclease</keyword>
<dbReference type="Gene3D" id="3.90.320.10">
    <property type="match status" value="1"/>
</dbReference>
<evidence type="ECO:0000256" key="15">
    <source>
        <dbReference type="SAM" id="MobiDB-lite"/>
    </source>
</evidence>
<evidence type="ECO:0000256" key="1">
    <source>
        <dbReference type="ARBA" id="ARBA00022722"/>
    </source>
</evidence>
<evidence type="ECO:0000259" key="16">
    <source>
        <dbReference type="PROSITE" id="PS51198"/>
    </source>
</evidence>
<keyword evidence="9" id="KW-0234">DNA repair</keyword>
<evidence type="ECO:0000259" key="17">
    <source>
        <dbReference type="PROSITE" id="PS51217"/>
    </source>
</evidence>
<dbReference type="Pfam" id="PF13361">
    <property type="entry name" value="UvrD_C"/>
    <property type="match status" value="1"/>
</dbReference>
<evidence type="ECO:0000256" key="10">
    <source>
        <dbReference type="ARBA" id="ARBA00023235"/>
    </source>
</evidence>
<evidence type="ECO:0000256" key="5">
    <source>
        <dbReference type="ARBA" id="ARBA00022806"/>
    </source>
</evidence>
<keyword evidence="3" id="KW-0227">DNA damage</keyword>
<proteinExistence type="predicted"/>
<dbReference type="Pfam" id="PF12705">
    <property type="entry name" value="PDDEXK_1"/>
    <property type="match status" value="1"/>
</dbReference>
<dbReference type="PANTHER" id="PTHR11070:SF23">
    <property type="entry name" value="RECBCD ENZYME SUBUNIT RECB"/>
    <property type="match status" value="1"/>
</dbReference>
<dbReference type="GO" id="GO:0000725">
    <property type="term" value="P:recombinational repair"/>
    <property type="evidence" value="ECO:0007669"/>
    <property type="project" value="TreeGrafter"/>
</dbReference>
<dbReference type="PANTHER" id="PTHR11070">
    <property type="entry name" value="UVRD / RECB / PCRA DNA HELICASE FAMILY MEMBER"/>
    <property type="match status" value="1"/>
</dbReference>
<keyword evidence="8" id="KW-0238">DNA-binding</keyword>
<dbReference type="Gene3D" id="3.40.50.300">
    <property type="entry name" value="P-loop containing nucleotide triphosphate hydrolases"/>
    <property type="match status" value="4"/>
</dbReference>
<dbReference type="eggNOG" id="COG1074">
    <property type="taxonomic scope" value="Bacteria"/>
</dbReference>
<keyword evidence="2 14" id="KW-0547">Nucleotide-binding</keyword>
<reference evidence="19" key="1">
    <citation type="journal article" date="2008" name="PLoS ONE">
        <title>Survival in nuclear waste, extreme resistance, and potential applications gleaned from the genome sequence of Kineococcus radiotolerans SRS30216.</title>
        <authorList>
            <person name="Bagwell C.E."/>
            <person name="Bhat S."/>
            <person name="Hawkins G.M."/>
            <person name="Smith B.W."/>
            <person name="Biswas T."/>
            <person name="Hoover T.R."/>
            <person name="Saunders E."/>
            <person name="Han C.S."/>
            <person name="Tsodikov O.V."/>
            <person name="Shimkets L.J."/>
        </authorList>
    </citation>
    <scope>NUCLEOTIDE SEQUENCE [LARGE SCALE GENOMIC DNA]</scope>
    <source>
        <strain evidence="19">ATCC BAA-149 / DSM 14245 / SRS30216</strain>
    </source>
</reference>
<keyword evidence="7 14" id="KW-0067">ATP-binding</keyword>
<evidence type="ECO:0000256" key="7">
    <source>
        <dbReference type="ARBA" id="ARBA00022840"/>
    </source>
</evidence>
<evidence type="ECO:0000256" key="3">
    <source>
        <dbReference type="ARBA" id="ARBA00022763"/>
    </source>
</evidence>
<evidence type="ECO:0000313" key="19">
    <source>
        <dbReference type="Proteomes" id="UP000001116"/>
    </source>
</evidence>
<dbReference type="PROSITE" id="PS51198">
    <property type="entry name" value="UVRD_HELICASE_ATP_BIND"/>
    <property type="match status" value="1"/>
</dbReference>
<dbReference type="Gene3D" id="1.10.486.10">
    <property type="entry name" value="PCRA, domain 4"/>
    <property type="match status" value="1"/>
</dbReference>
<keyword evidence="1" id="KW-0540">Nuclease</keyword>
<feature type="domain" description="UvrD-like helicase ATP-binding" evidence="16">
    <location>
        <begin position="5"/>
        <end position="444"/>
    </location>
</feature>
<dbReference type="AlphaFoldDB" id="A6WGC8"/>
<evidence type="ECO:0000256" key="8">
    <source>
        <dbReference type="ARBA" id="ARBA00023125"/>
    </source>
</evidence>
<feature type="region of interest" description="Disordered" evidence="15">
    <location>
        <begin position="857"/>
        <end position="883"/>
    </location>
</feature>
<comment type="catalytic activity">
    <reaction evidence="11">
        <text>Couples ATP hydrolysis with the unwinding of duplex DNA by translocating in the 3'-5' direction.</text>
        <dbReference type="EC" id="5.6.2.4"/>
    </reaction>
</comment>
<evidence type="ECO:0000256" key="6">
    <source>
        <dbReference type="ARBA" id="ARBA00022839"/>
    </source>
</evidence>
<dbReference type="SUPFAM" id="SSF52540">
    <property type="entry name" value="P-loop containing nucleoside triphosphate hydrolases"/>
    <property type="match status" value="1"/>
</dbReference>
<evidence type="ECO:0000256" key="13">
    <source>
        <dbReference type="ARBA" id="ARBA00048988"/>
    </source>
</evidence>
<evidence type="ECO:0000256" key="9">
    <source>
        <dbReference type="ARBA" id="ARBA00023204"/>
    </source>
</evidence>